<organism evidence="2">
    <name type="scientific">Candidatus Kentrum sp. DK</name>
    <dbReference type="NCBI Taxonomy" id="2126562"/>
    <lineage>
        <taxon>Bacteria</taxon>
        <taxon>Pseudomonadati</taxon>
        <taxon>Pseudomonadota</taxon>
        <taxon>Gammaproteobacteria</taxon>
        <taxon>Candidatus Kentrum</taxon>
    </lineage>
</organism>
<protein>
    <submittedName>
        <fullName evidence="2">Uncharacterized protein</fullName>
    </submittedName>
</protein>
<evidence type="ECO:0000313" key="2">
    <source>
        <dbReference type="EMBL" id="VFJ60541.1"/>
    </source>
</evidence>
<evidence type="ECO:0000256" key="1">
    <source>
        <dbReference type="SAM" id="MobiDB-lite"/>
    </source>
</evidence>
<accession>A0A450T224</accession>
<gene>
    <name evidence="2" type="ORF">BECKDK2373B_GA0170837_109311</name>
</gene>
<feature type="region of interest" description="Disordered" evidence="1">
    <location>
        <begin position="1"/>
        <end position="35"/>
    </location>
</feature>
<name>A0A450T224_9GAMM</name>
<dbReference type="EMBL" id="CAADEX010000093">
    <property type="protein sequence ID" value="VFJ60541.1"/>
    <property type="molecule type" value="Genomic_DNA"/>
</dbReference>
<reference evidence="2" key="1">
    <citation type="submission" date="2019-02" db="EMBL/GenBank/DDBJ databases">
        <authorList>
            <person name="Gruber-Vodicka R. H."/>
            <person name="Seah K. B. B."/>
        </authorList>
    </citation>
    <scope>NUCLEOTIDE SEQUENCE</scope>
    <source>
        <strain evidence="2">BECK_DK47</strain>
    </source>
</reference>
<dbReference type="AlphaFoldDB" id="A0A450T224"/>
<sequence length="92" mass="10969">MKPSHFSRKRSDNRRPTGVRGFRREKKEQGNVNLPPLSSYADAFEAERCKQHLSYRLGARMIANARTPTGWLKMPWALRREVREFRRQRGRK</sequence>
<proteinExistence type="predicted"/>